<dbReference type="InterPro" id="IPR013658">
    <property type="entry name" value="SGL"/>
</dbReference>
<dbReference type="GeneID" id="77725931"/>
<dbReference type="AlphaFoldDB" id="A0AA38HCP3"/>
<comment type="caution">
    <text evidence="2">The sequence shown here is derived from an EMBL/GenBank/DDBJ whole genome shotgun (WGS) entry which is preliminary data.</text>
</comment>
<sequence>MSGFFPIPPTIAARRIASVPQALYATTESEWVLPSAGKPPTIFLEGITSDKQGNLFMVDIPYGRILRYDIAKGDFSVVSQWDGEPNGLALRDDGHLVVADYKEGILSVDPSSGKVSPLLTRRNLERFKGPNDIIVASNGDIYFTDQGQTGMTDPTGLVYRLSPSGKLDVLLSNGPSPNGLVLSPDEKFLYVAMTRDNSVWRCPLQKDGSTSKVMKFFTAFGSSGPDGLTVDAAGNLFICHASLECIFVVDKTGRPLARIVAPEDRDPSHPAHFNNCIFGSTESDRNILYFVDSAVGDVYAVDWEQEGGTILRASA</sequence>
<dbReference type="PANTHER" id="PTHR47572:SF5">
    <property type="entry name" value="BLR2277 PROTEIN"/>
    <property type="match status" value="1"/>
</dbReference>
<dbReference type="Gene3D" id="2.120.10.30">
    <property type="entry name" value="TolB, C-terminal domain"/>
    <property type="match status" value="1"/>
</dbReference>
<keyword evidence="3" id="KW-1185">Reference proteome</keyword>
<dbReference type="PANTHER" id="PTHR47572">
    <property type="entry name" value="LIPOPROTEIN-RELATED"/>
    <property type="match status" value="1"/>
</dbReference>
<evidence type="ECO:0000313" key="3">
    <source>
        <dbReference type="Proteomes" id="UP001164286"/>
    </source>
</evidence>
<name>A0AA38HCP3_9TREE</name>
<evidence type="ECO:0000259" key="1">
    <source>
        <dbReference type="Pfam" id="PF08450"/>
    </source>
</evidence>
<organism evidence="2 3">
    <name type="scientific">Dioszegia hungarica</name>
    <dbReference type="NCBI Taxonomy" id="4972"/>
    <lineage>
        <taxon>Eukaryota</taxon>
        <taxon>Fungi</taxon>
        <taxon>Dikarya</taxon>
        <taxon>Basidiomycota</taxon>
        <taxon>Agaricomycotina</taxon>
        <taxon>Tremellomycetes</taxon>
        <taxon>Tremellales</taxon>
        <taxon>Bulleribasidiaceae</taxon>
        <taxon>Dioszegia</taxon>
    </lineage>
</organism>
<proteinExistence type="predicted"/>
<evidence type="ECO:0000313" key="2">
    <source>
        <dbReference type="EMBL" id="KAI9637761.1"/>
    </source>
</evidence>
<dbReference type="EMBL" id="JAKWFO010000003">
    <property type="protein sequence ID" value="KAI9637761.1"/>
    <property type="molecule type" value="Genomic_DNA"/>
</dbReference>
<dbReference type="Pfam" id="PF08450">
    <property type="entry name" value="SGL"/>
    <property type="match status" value="1"/>
</dbReference>
<dbReference type="Proteomes" id="UP001164286">
    <property type="component" value="Unassembled WGS sequence"/>
</dbReference>
<dbReference type="InterPro" id="IPR011042">
    <property type="entry name" value="6-blade_b-propeller_TolB-like"/>
</dbReference>
<gene>
    <name evidence="2" type="ORF">MKK02DRAFT_23429</name>
</gene>
<dbReference type="RefSeq" id="XP_052947538.1">
    <property type="nucleotide sequence ID" value="XM_053086730.1"/>
</dbReference>
<dbReference type="SUPFAM" id="SSF63829">
    <property type="entry name" value="Calcium-dependent phosphotriesterase"/>
    <property type="match status" value="1"/>
</dbReference>
<dbReference type="InterPro" id="IPR051262">
    <property type="entry name" value="SMP-30/CGR1_Lactonase"/>
</dbReference>
<protein>
    <recommendedName>
        <fullName evidence="1">SMP-30/Gluconolactonase/LRE-like region domain-containing protein</fullName>
    </recommendedName>
</protein>
<feature type="domain" description="SMP-30/Gluconolactonase/LRE-like region" evidence="1">
    <location>
        <begin position="45"/>
        <end position="271"/>
    </location>
</feature>
<reference evidence="2" key="1">
    <citation type="journal article" date="2022" name="G3 (Bethesda)">
        <title>High quality genome of the basidiomycete yeast Dioszegia hungarica PDD-24b-2 isolated from cloud water.</title>
        <authorList>
            <person name="Jarrige D."/>
            <person name="Haridas S."/>
            <person name="Bleykasten-Grosshans C."/>
            <person name="Joly M."/>
            <person name="Nadalig T."/>
            <person name="Sancelme M."/>
            <person name="Vuilleumier S."/>
            <person name="Grigoriev I.V."/>
            <person name="Amato P."/>
            <person name="Bringel F."/>
        </authorList>
    </citation>
    <scope>NUCLEOTIDE SEQUENCE</scope>
    <source>
        <strain evidence="2">PDD-24b-2</strain>
    </source>
</reference>
<accession>A0AA38HCP3</accession>